<accession>A0ABY7DZF9</accession>
<dbReference type="Proteomes" id="UP001164746">
    <property type="component" value="Chromosome 4"/>
</dbReference>
<evidence type="ECO:0000256" key="2">
    <source>
        <dbReference type="SAM" id="Phobius"/>
    </source>
</evidence>
<evidence type="ECO:0000313" key="3">
    <source>
        <dbReference type="EMBL" id="WAR02061.1"/>
    </source>
</evidence>
<proteinExistence type="predicted"/>
<protein>
    <submittedName>
        <fullName evidence="3">Uncharacterized protein</fullName>
    </submittedName>
</protein>
<feature type="transmembrane region" description="Helical" evidence="2">
    <location>
        <begin position="105"/>
        <end position="124"/>
    </location>
</feature>
<keyword evidence="2" id="KW-1133">Transmembrane helix</keyword>
<keyword evidence="4" id="KW-1185">Reference proteome</keyword>
<name>A0ABY7DZF9_MYAAR</name>
<evidence type="ECO:0000313" key="4">
    <source>
        <dbReference type="Proteomes" id="UP001164746"/>
    </source>
</evidence>
<dbReference type="EMBL" id="CP111015">
    <property type="protein sequence ID" value="WAR02061.1"/>
    <property type="molecule type" value="Genomic_DNA"/>
</dbReference>
<keyword evidence="2" id="KW-0812">Transmembrane</keyword>
<feature type="region of interest" description="Disordered" evidence="1">
    <location>
        <begin position="36"/>
        <end position="55"/>
    </location>
</feature>
<evidence type="ECO:0000256" key="1">
    <source>
        <dbReference type="SAM" id="MobiDB-lite"/>
    </source>
</evidence>
<reference evidence="3" key="1">
    <citation type="submission" date="2022-11" db="EMBL/GenBank/DDBJ databases">
        <title>Centuries of genome instability and evolution in soft-shell clam transmissible cancer (bioRxiv).</title>
        <authorList>
            <person name="Hart S.F.M."/>
            <person name="Yonemitsu M.A."/>
            <person name="Giersch R.M."/>
            <person name="Beal B.F."/>
            <person name="Arriagada G."/>
            <person name="Davis B.W."/>
            <person name="Ostrander E.A."/>
            <person name="Goff S.P."/>
            <person name="Metzger M.J."/>
        </authorList>
    </citation>
    <scope>NUCLEOTIDE SEQUENCE</scope>
    <source>
        <strain evidence="3">MELC-2E11</strain>
        <tissue evidence="3">Siphon/mantle</tissue>
    </source>
</reference>
<keyword evidence="2" id="KW-0472">Membrane</keyword>
<organism evidence="3 4">
    <name type="scientific">Mya arenaria</name>
    <name type="common">Soft-shell clam</name>
    <dbReference type="NCBI Taxonomy" id="6604"/>
    <lineage>
        <taxon>Eukaryota</taxon>
        <taxon>Metazoa</taxon>
        <taxon>Spiralia</taxon>
        <taxon>Lophotrochozoa</taxon>
        <taxon>Mollusca</taxon>
        <taxon>Bivalvia</taxon>
        <taxon>Autobranchia</taxon>
        <taxon>Heteroconchia</taxon>
        <taxon>Euheterodonta</taxon>
        <taxon>Imparidentia</taxon>
        <taxon>Neoheterodontei</taxon>
        <taxon>Myida</taxon>
        <taxon>Myoidea</taxon>
        <taxon>Myidae</taxon>
        <taxon>Mya</taxon>
    </lineage>
</organism>
<sequence length="125" mass="14497">MISTRYVLQYIIIWHCGLNTFNLRVHSSFHNVNENDEDVTQSDQGFENDVTRKSSSENDVTRNHVVVMMYKLCGIPLKASATLDDSKEFLYKETFMKEDPLWKNILNINAVIGCLVVVFLMGYFH</sequence>
<gene>
    <name evidence="3" type="ORF">MAR_008619</name>
</gene>